<name>A0A9N9EMS0_9GLOM</name>
<keyword evidence="2" id="KW-1185">Reference proteome</keyword>
<proteinExistence type="predicted"/>
<organism evidence="1 2">
    <name type="scientific">Cetraspora pellucida</name>
    <dbReference type="NCBI Taxonomy" id="1433469"/>
    <lineage>
        <taxon>Eukaryota</taxon>
        <taxon>Fungi</taxon>
        <taxon>Fungi incertae sedis</taxon>
        <taxon>Mucoromycota</taxon>
        <taxon>Glomeromycotina</taxon>
        <taxon>Glomeromycetes</taxon>
        <taxon>Diversisporales</taxon>
        <taxon>Gigasporaceae</taxon>
        <taxon>Cetraspora</taxon>
    </lineage>
</organism>
<dbReference type="EMBL" id="CAJVQA010009186">
    <property type="protein sequence ID" value="CAG8681977.1"/>
    <property type="molecule type" value="Genomic_DNA"/>
</dbReference>
<dbReference type="OrthoDB" id="6129702at2759"/>
<protein>
    <submittedName>
        <fullName evidence="1">21915_t:CDS:1</fullName>
    </submittedName>
</protein>
<evidence type="ECO:0000313" key="2">
    <source>
        <dbReference type="Proteomes" id="UP000789759"/>
    </source>
</evidence>
<reference evidence="1" key="1">
    <citation type="submission" date="2021-06" db="EMBL/GenBank/DDBJ databases">
        <authorList>
            <person name="Kallberg Y."/>
            <person name="Tangrot J."/>
            <person name="Rosling A."/>
        </authorList>
    </citation>
    <scope>NUCLEOTIDE SEQUENCE</scope>
    <source>
        <strain evidence="1">FL966</strain>
    </source>
</reference>
<dbReference type="AlphaFoldDB" id="A0A9N9EMS0"/>
<sequence>MFGKFQTSIIILKEIVQQLYDKVIKINTDKYIENELINIDFESNISFEDFENDPKE</sequence>
<evidence type="ECO:0000313" key="1">
    <source>
        <dbReference type="EMBL" id="CAG8681977.1"/>
    </source>
</evidence>
<accession>A0A9N9EMS0</accession>
<gene>
    <name evidence="1" type="ORF">CPELLU_LOCUS10843</name>
</gene>
<comment type="caution">
    <text evidence="1">The sequence shown here is derived from an EMBL/GenBank/DDBJ whole genome shotgun (WGS) entry which is preliminary data.</text>
</comment>
<dbReference type="Proteomes" id="UP000789759">
    <property type="component" value="Unassembled WGS sequence"/>
</dbReference>